<dbReference type="Pfam" id="PF02388">
    <property type="entry name" value="FemAB"/>
    <property type="match status" value="2"/>
</dbReference>
<comment type="caution">
    <text evidence="7">The sequence shown here is derived from an EMBL/GenBank/DDBJ whole genome shotgun (WGS) entry which is preliminary data.</text>
</comment>
<evidence type="ECO:0000256" key="4">
    <source>
        <dbReference type="ARBA" id="ARBA00022984"/>
    </source>
</evidence>
<evidence type="ECO:0000256" key="2">
    <source>
        <dbReference type="ARBA" id="ARBA00022679"/>
    </source>
</evidence>
<proteinExistence type="inferred from homology"/>
<dbReference type="GO" id="GO:0016755">
    <property type="term" value="F:aminoacyltransferase activity"/>
    <property type="evidence" value="ECO:0007669"/>
    <property type="project" value="InterPro"/>
</dbReference>
<gene>
    <name evidence="7" type="ORF">A2957_02895</name>
</gene>
<dbReference type="GO" id="GO:0071555">
    <property type="term" value="P:cell wall organization"/>
    <property type="evidence" value="ECO:0007669"/>
    <property type="project" value="UniProtKB-KW"/>
</dbReference>
<comment type="similarity">
    <text evidence="1">Belongs to the FemABX family.</text>
</comment>
<reference evidence="7 8" key="1">
    <citation type="journal article" date="2016" name="Nat. Commun.">
        <title>Thousands of microbial genomes shed light on interconnected biogeochemical processes in an aquifer system.</title>
        <authorList>
            <person name="Anantharaman K."/>
            <person name="Brown C.T."/>
            <person name="Hug L.A."/>
            <person name="Sharon I."/>
            <person name="Castelle C.J."/>
            <person name="Probst A.J."/>
            <person name="Thomas B.C."/>
            <person name="Singh A."/>
            <person name="Wilkins M.J."/>
            <person name="Karaoz U."/>
            <person name="Brodie E.L."/>
            <person name="Williams K.H."/>
            <person name="Hubbard S.S."/>
            <person name="Banfield J.F."/>
        </authorList>
    </citation>
    <scope>NUCLEOTIDE SEQUENCE [LARGE SCALE GENOMIC DNA]</scope>
</reference>
<evidence type="ECO:0000256" key="1">
    <source>
        <dbReference type="ARBA" id="ARBA00009943"/>
    </source>
</evidence>
<dbReference type="SUPFAM" id="SSF55729">
    <property type="entry name" value="Acyl-CoA N-acyltransferases (Nat)"/>
    <property type="match status" value="2"/>
</dbReference>
<dbReference type="InterPro" id="IPR003447">
    <property type="entry name" value="FEMABX"/>
</dbReference>
<dbReference type="GO" id="GO:0009252">
    <property type="term" value="P:peptidoglycan biosynthetic process"/>
    <property type="evidence" value="ECO:0007669"/>
    <property type="project" value="UniProtKB-KW"/>
</dbReference>
<evidence type="ECO:0008006" key="9">
    <source>
        <dbReference type="Google" id="ProtNLM"/>
    </source>
</evidence>
<keyword evidence="3" id="KW-0133">Cell shape</keyword>
<dbReference type="GO" id="GO:0008360">
    <property type="term" value="P:regulation of cell shape"/>
    <property type="evidence" value="ECO:0007669"/>
    <property type="project" value="UniProtKB-KW"/>
</dbReference>
<evidence type="ECO:0000313" key="7">
    <source>
        <dbReference type="EMBL" id="OGK43672.1"/>
    </source>
</evidence>
<evidence type="ECO:0000256" key="6">
    <source>
        <dbReference type="ARBA" id="ARBA00023316"/>
    </source>
</evidence>
<dbReference type="STRING" id="1802060.A2957_02895"/>
<evidence type="ECO:0000256" key="3">
    <source>
        <dbReference type="ARBA" id="ARBA00022960"/>
    </source>
</evidence>
<dbReference type="PANTHER" id="PTHR36174">
    <property type="entry name" value="LIPID II:GLYCINE GLYCYLTRANSFERASE"/>
    <property type="match status" value="1"/>
</dbReference>
<organism evidence="7 8">
    <name type="scientific">Candidatus Roizmanbacteria bacterium RIFCSPLOWO2_01_FULL_38_11</name>
    <dbReference type="NCBI Taxonomy" id="1802060"/>
    <lineage>
        <taxon>Bacteria</taxon>
        <taxon>Candidatus Roizmaniibacteriota</taxon>
    </lineage>
</organism>
<dbReference type="Gene3D" id="3.40.630.30">
    <property type="match status" value="2"/>
</dbReference>
<protein>
    <recommendedName>
        <fullName evidence="9">BioF2-like acetyltransferase domain-containing protein</fullName>
    </recommendedName>
</protein>
<keyword evidence="2" id="KW-0808">Transferase</keyword>
<dbReference type="PANTHER" id="PTHR36174:SF1">
    <property type="entry name" value="LIPID II:GLYCINE GLYCYLTRANSFERASE"/>
    <property type="match status" value="1"/>
</dbReference>
<dbReference type="InterPro" id="IPR050644">
    <property type="entry name" value="PG_Glycine_Bridge_Synth"/>
</dbReference>
<keyword evidence="5" id="KW-0012">Acyltransferase</keyword>
<keyword evidence="6" id="KW-0961">Cell wall biogenesis/degradation</keyword>
<dbReference type="PROSITE" id="PS51191">
    <property type="entry name" value="FEMABX"/>
    <property type="match status" value="1"/>
</dbReference>
<dbReference type="Proteomes" id="UP000179072">
    <property type="component" value="Unassembled WGS sequence"/>
</dbReference>
<keyword evidence="4" id="KW-0573">Peptidoglycan synthesis</keyword>
<sequence>MKKVVEIDRSFDERLYNKVATHPLQSWQWGEAREQMGIEVLRLGEFEDSVLINVFQLTFHKIPYTNFTIGYLPRSVIPSGEILQKLKMEGKKRSAIFIKLEPNVEKREISNLKFQIPNLKKSPHPLFPQWTQVLDLSPTEDELFKKMKQKTRYNIRLAEKKGVIVKEMTNEEGYRYFENLYFKTTKRQQYLGHSLSYHKTVFEFFKKDISRILIAFHEDIPLAAYHLFLFNDILYYPYGGSSDEYKNLMASNLIMWEAIRLGKKYHASTFDMWGSLPNNYDPDGKWSGFTRFKEGYGTEFVEFVGSYDMVINQVLYSMYNAANLMRKVFLNIKSSSQL</sequence>
<name>A0A1F7IJY6_9BACT</name>
<dbReference type="EMBL" id="MGAK01000033">
    <property type="protein sequence ID" value="OGK43672.1"/>
    <property type="molecule type" value="Genomic_DNA"/>
</dbReference>
<evidence type="ECO:0000256" key="5">
    <source>
        <dbReference type="ARBA" id="ARBA00023315"/>
    </source>
</evidence>
<accession>A0A1F7IJY6</accession>
<dbReference type="InterPro" id="IPR016181">
    <property type="entry name" value="Acyl_CoA_acyltransferase"/>
</dbReference>
<evidence type="ECO:0000313" key="8">
    <source>
        <dbReference type="Proteomes" id="UP000179072"/>
    </source>
</evidence>
<dbReference type="AlphaFoldDB" id="A0A1F7IJY6"/>